<proteinExistence type="predicted"/>
<dbReference type="KEGG" id="ima:PO878_04435"/>
<sequence length="118" mass="13546">MNRYGQMAHDHTRRYRPDSYSQIPDPDAFFAEVGEEIAAEVSRLRDEILGPVRDDETPEEHRLRSYQALATAEELAMADHPLLQPDPSEEAEDWSDDPDLAHHYRDLAEINQAMNTAL</sequence>
<evidence type="ECO:0000313" key="3">
    <source>
        <dbReference type="Proteomes" id="UP001216390"/>
    </source>
</evidence>
<feature type="region of interest" description="Disordered" evidence="1">
    <location>
        <begin position="1"/>
        <end position="21"/>
    </location>
</feature>
<reference evidence="2" key="1">
    <citation type="submission" date="2023-01" db="EMBL/GenBank/DDBJ databases">
        <title>The diversity of Class Acidimicrobiia in South China Sea sediment environments and the proposal of Iamia marina sp. nov., a novel species of the genus Iamia.</title>
        <authorList>
            <person name="He Y."/>
            <person name="Tian X."/>
        </authorList>
    </citation>
    <scope>NUCLEOTIDE SEQUENCE</scope>
    <source>
        <strain evidence="2">DSM 19957</strain>
    </source>
</reference>
<keyword evidence="3" id="KW-1185">Reference proteome</keyword>
<dbReference type="Proteomes" id="UP001216390">
    <property type="component" value="Chromosome"/>
</dbReference>
<evidence type="ECO:0000313" key="2">
    <source>
        <dbReference type="EMBL" id="WCO67970.1"/>
    </source>
</evidence>
<feature type="region of interest" description="Disordered" evidence="1">
    <location>
        <begin position="80"/>
        <end position="100"/>
    </location>
</feature>
<evidence type="ECO:0008006" key="4">
    <source>
        <dbReference type="Google" id="ProtNLM"/>
    </source>
</evidence>
<evidence type="ECO:0000256" key="1">
    <source>
        <dbReference type="SAM" id="MobiDB-lite"/>
    </source>
</evidence>
<dbReference type="RefSeq" id="WP_272737487.1">
    <property type="nucleotide sequence ID" value="NZ_CP116942.1"/>
</dbReference>
<name>A0AAE9Y6S2_9ACTN</name>
<dbReference type="AlphaFoldDB" id="A0AAE9Y6S2"/>
<gene>
    <name evidence="2" type="ORF">PO878_04435</name>
</gene>
<feature type="compositionally biased region" description="Acidic residues" evidence="1">
    <location>
        <begin position="87"/>
        <end position="98"/>
    </location>
</feature>
<organism evidence="2 3">
    <name type="scientific">Iamia majanohamensis</name>
    <dbReference type="NCBI Taxonomy" id="467976"/>
    <lineage>
        <taxon>Bacteria</taxon>
        <taxon>Bacillati</taxon>
        <taxon>Actinomycetota</taxon>
        <taxon>Acidimicrobiia</taxon>
        <taxon>Acidimicrobiales</taxon>
        <taxon>Iamiaceae</taxon>
        <taxon>Iamia</taxon>
    </lineage>
</organism>
<accession>A0AAE9Y6S2</accession>
<dbReference type="EMBL" id="CP116942">
    <property type="protein sequence ID" value="WCO67970.1"/>
    <property type="molecule type" value="Genomic_DNA"/>
</dbReference>
<protein>
    <recommendedName>
        <fullName evidence="4">TnpV protein</fullName>
    </recommendedName>
</protein>